<gene>
    <name evidence="2" type="ORF">QBC37DRAFT_401441</name>
</gene>
<accession>A0AAN7B6X2</accession>
<dbReference type="AlphaFoldDB" id="A0AAN7B6X2"/>
<feature type="compositionally biased region" description="Low complexity" evidence="1">
    <location>
        <begin position="232"/>
        <end position="243"/>
    </location>
</feature>
<proteinExistence type="predicted"/>
<sequence>MEHQGYDTEGLAERPVIVSSDWFKPQGPAHYSSSGTYPKIYDRPLVVSSQTGGLYDYRVHAPCHFGAGSRANRSPEQAAARPRQSALESLGGETNLQSYEEFLLNAPNTKTPDRPMRPNGHTQFGINRTPDRQGNTRGQETSRRNGASEGQRYHDYRRRDNWRLGANQGTQQFQVRQQQAQAHPRQALGGMDANPNAFHPRSFRGRGRPSNRGPSNRGRPTAMATIAEPATPSQRPPQQQGPGFSASNFEVPTAPRVPTSWRAIPNILLPQIQARIAINDCTLREDQVATTAGPTTLRRRRSSST</sequence>
<organism evidence="2 3">
    <name type="scientific">Rhypophila decipiens</name>
    <dbReference type="NCBI Taxonomy" id="261697"/>
    <lineage>
        <taxon>Eukaryota</taxon>
        <taxon>Fungi</taxon>
        <taxon>Dikarya</taxon>
        <taxon>Ascomycota</taxon>
        <taxon>Pezizomycotina</taxon>
        <taxon>Sordariomycetes</taxon>
        <taxon>Sordariomycetidae</taxon>
        <taxon>Sordariales</taxon>
        <taxon>Naviculisporaceae</taxon>
        <taxon>Rhypophila</taxon>
    </lineage>
</organism>
<dbReference type="EMBL" id="MU858125">
    <property type="protein sequence ID" value="KAK4212559.1"/>
    <property type="molecule type" value="Genomic_DNA"/>
</dbReference>
<reference evidence="2" key="1">
    <citation type="journal article" date="2023" name="Mol. Phylogenet. Evol.">
        <title>Genome-scale phylogeny and comparative genomics of the fungal order Sordariales.</title>
        <authorList>
            <person name="Hensen N."/>
            <person name="Bonometti L."/>
            <person name="Westerberg I."/>
            <person name="Brannstrom I.O."/>
            <person name="Guillou S."/>
            <person name="Cros-Aarteil S."/>
            <person name="Calhoun S."/>
            <person name="Haridas S."/>
            <person name="Kuo A."/>
            <person name="Mondo S."/>
            <person name="Pangilinan J."/>
            <person name="Riley R."/>
            <person name="LaButti K."/>
            <person name="Andreopoulos B."/>
            <person name="Lipzen A."/>
            <person name="Chen C."/>
            <person name="Yan M."/>
            <person name="Daum C."/>
            <person name="Ng V."/>
            <person name="Clum A."/>
            <person name="Steindorff A."/>
            <person name="Ohm R.A."/>
            <person name="Martin F."/>
            <person name="Silar P."/>
            <person name="Natvig D.O."/>
            <person name="Lalanne C."/>
            <person name="Gautier V."/>
            <person name="Ament-Velasquez S.L."/>
            <person name="Kruys A."/>
            <person name="Hutchinson M.I."/>
            <person name="Powell A.J."/>
            <person name="Barry K."/>
            <person name="Miller A.N."/>
            <person name="Grigoriev I.V."/>
            <person name="Debuchy R."/>
            <person name="Gladieux P."/>
            <person name="Hiltunen Thoren M."/>
            <person name="Johannesson H."/>
        </authorList>
    </citation>
    <scope>NUCLEOTIDE SEQUENCE</scope>
    <source>
        <strain evidence="2">PSN293</strain>
    </source>
</reference>
<feature type="region of interest" description="Disordered" evidence="1">
    <location>
        <begin position="107"/>
        <end position="155"/>
    </location>
</feature>
<feature type="compositionally biased region" description="Low complexity" evidence="1">
    <location>
        <begin position="210"/>
        <end position="220"/>
    </location>
</feature>
<feature type="compositionally biased region" description="Polar residues" evidence="1">
    <location>
        <begin position="120"/>
        <end position="139"/>
    </location>
</feature>
<keyword evidence="3" id="KW-1185">Reference proteome</keyword>
<reference evidence="2" key="2">
    <citation type="submission" date="2023-05" db="EMBL/GenBank/DDBJ databases">
        <authorList>
            <consortium name="Lawrence Berkeley National Laboratory"/>
            <person name="Steindorff A."/>
            <person name="Hensen N."/>
            <person name="Bonometti L."/>
            <person name="Westerberg I."/>
            <person name="Brannstrom I.O."/>
            <person name="Guillou S."/>
            <person name="Cros-Aarteil S."/>
            <person name="Calhoun S."/>
            <person name="Haridas S."/>
            <person name="Kuo A."/>
            <person name="Mondo S."/>
            <person name="Pangilinan J."/>
            <person name="Riley R."/>
            <person name="Labutti K."/>
            <person name="Andreopoulos B."/>
            <person name="Lipzen A."/>
            <person name="Chen C."/>
            <person name="Yanf M."/>
            <person name="Daum C."/>
            <person name="Ng V."/>
            <person name="Clum A."/>
            <person name="Ohm R."/>
            <person name="Martin F."/>
            <person name="Silar P."/>
            <person name="Natvig D."/>
            <person name="Lalanne C."/>
            <person name="Gautier V."/>
            <person name="Ament-Velasquez S.L."/>
            <person name="Kruys A."/>
            <person name="Hutchinson M.I."/>
            <person name="Powell A.J."/>
            <person name="Barry K."/>
            <person name="Miller A.N."/>
            <person name="Grigoriev I.V."/>
            <person name="Debuchy R."/>
            <person name="Gladieux P."/>
            <person name="Thoren M.H."/>
            <person name="Johannesson H."/>
        </authorList>
    </citation>
    <scope>NUCLEOTIDE SEQUENCE</scope>
    <source>
        <strain evidence="2">PSN293</strain>
    </source>
</reference>
<dbReference type="Proteomes" id="UP001301769">
    <property type="component" value="Unassembled WGS sequence"/>
</dbReference>
<feature type="region of interest" description="Disordered" evidence="1">
    <location>
        <begin position="171"/>
        <end position="252"/>
    </location>
</feature>
<feature type="compositionally biased region" description="Low complexity" evidence="1">
    <location>
        <begin position="171"/>
        <end position="187"/>
    </location>
</feature>
<evidence type="ECO:0000313" key="3">
    <source>
        <dbReference type="Proteomes" id="UP001301769"/>
    </source>
</evidence>
<comment type="caution">
    <text evidence="2">The sequence shown here is derived from an EMBL/GenBank/DDBJ whole genome shotgun (WGS) entry which is preliminary data.</text>
</comment>
<name>A0AAN7B6X2_9PEZI</name>
<evidence type="ECO:0000313" key="2">
    <source>
        <dbReference type="EMBL" id="KAK4212559.1"/>
    </source>
</evidence>
<protein>
    <submittedName>
        <fullName evidence="2">Uncharacterized protein</fullName>
    </submittedName>
</protein>
<evidence type="ECO:0000256" key="1">
    <source>
        <dbReference type="SAM" id="MobiDB-lite"/>
    </source>
</evidence>